<sequence>MSSLGRRCAFIAFLVVLTGRLSLAQSPSIVDAIRSKSLFYETFNDKEWESRWSHSRDAKYNGRFITDAAKGWTDNGLKIPEKNKYYGLTALLDAPVEPIVASSPKPLPLVVQYEVKYDEGVTCGGSYLKLLTADPDLTPEGLVDSTPYSIMFGPDRCGGTSKIHLIVRHRNPVNGTITEKHLASPPSPETNDYTHVYTLRLFPDHKYEILVDGSLRSSGGLMEPTTLQPPLLPPLELPDLQDVKPADWVDVAQIPDPHAVKPSDWDDREMVEDDKATKPKGWLEHEPALINDPAARRPADWDEEEDGQWEPNQIPNPRCKVGCGPWARPLKRNPAWKGAWKPPLIDNPEYKGPWVQRTLPNPDYFAEEEPLRTGVGPIGGVALELWTIDSGYMFDNILITRDLEVAELAVNQLWKPRNEAERRVQVKPVEDAKELAKRKKKKAQKGSRYGIEQLRQLTEAFLDLFEDGAVLSPLAPYLGPFLDHLEDQPDSLILLVGLGPLLLLTAVLLLRGVGSGARKPSAVAAHTAGGEDVDAAGEGAGEGQVSPAADGTAEPVGAAEAREGDDTGDQEPAPGAEQVEETVEQAEAAGEEIEEEDELVASGPRRRTPRVA</sequence>
<dbReference type="PANTHER" id="PTHR11073:SF1">
    <property type="entry name" value="CALNEXIN 14D-RELATED"/>
    <property type="match status" value="1"/>
</dbReference>
<dbReference type="GO" id="GO:0005509">
    <property type="term" value="F:calcium ion binding"/>
    <property type="evidence" value="ECO:0007669"/>
    <property type="project" value="InterPro"/>
</dbReference>
<dbReference type="RefSeq" id="XP_002956983.1">
    <property type="nucleotide sequence ID" value="XM_002956937.1"/>
</dbReference>
<evidence type="ECO:0000256" key="2">
    <source>
        <dbReference type="ARBA" id="ARBA00010983"/>
    </source>
</evidence>
<dbReference type="Gene3D" id="2.60.120.200">
    <property type="match status" value="1"/>
</dbReference>
<keyword evidence="12" id="KW-1185">Reference proteome</keyword>
<dbReference type="Proteomes" id="UP000001058">
    <property type="component" value="Unassembled WGS sequence"/>
</dbReference>
<dbReference type="GO" id="GO:0005789">
    <property type="term" value="C:endoplasmic reticulum membrane"/>
    <property type="evidence" value="ECO:0007669"/>
    <property type="project" value="UniProtKB-SubCell"/>
</dbReference>
<dbReference type="InterPro" id="IPR009033">
    <property type="entry name" value="Calreticulin/calnexin_P_dom_sf"/>
</dbReference>
<gene>
    <name evidence="11" type="ORF">VOLCADRAFT_77379</name>
</gene>
<keyword evidence="7 9" id="KW-0143">Chaperone</keyword>
<dbReference type="GO" id="GO:0051082">
    <property type="term" value="F:unfolded protein binding"/>
    <property type="evidence" value="ECO:0007669"/>
    <property type="project" value="InterPro"/>
</dbReference>
<comment type="similarity">
    <text evidence="2 9">Belongs to the calreticulin family.</text>
</comment>
<evidence type="ECO:0008006" key="13">
    <source>
        <dbReference type="Google" id="ProtNLM"/>
    </source>
</evidence>
<dbReference type="InterPro" id="IPR013320">
    <property type="entry name" value="ConA-like_dom_sf"/>
</dbReference>
<comment type="subcellular location">
    <subcellularLocation>
        <location evidence="1">Endoplasmic reticulum membrane</location>
        <topology evidence="1">Single-pass membrane protein</topology>
    </subcellularLocation>
</comment>
<feature type="signal peptide" evidence="9">
    <location>
        <begin position="1"/>
        <end position="24"/>
    </location>
</feature>
<dbReference type="AlphaFoldDB" id="D8UED0"/>
<feature type="region of interest" description="Disordered" evidence="10">
    <location>
        <begin position="291"/>
        <end position="316"/>
    </location>
</feature>
<dbReference type="InterPro" id="IPR018124">
    <property type="entry name" value="Calret/calnex_CS"/>
</dbReference>
<dbReference type="PRINTS" id="PR00626">
    <property type="entry name" value="CALRETICULIN"/>
</dbReference>
<dbReference type="OrthoDB" id="1938156at2759"/>
<accession>D8UED0</accession>
<dbReference type="PANTHER" id="PTHR11073">
    <property type="entry name" value="CALRETICULIN AND CALNEXIN"/>
    <property type="match status" value="1"/>
</dbReference>
<dbReference type="SUPFAM" id="SSF49899">
    <property type="entry name" value="Concanavalin A-like lectins/glucanases"/>
    <property type="match status" value="1"/>
</dbReference>
<keyword evidence="4 9" id="KW-0256">Endoplasmic reticulum</keyword>
<name>D8UED0_VOLCA</name>
<feature type="region of interest" description="Disordered" evidence="10">
    <location>
        <begin position="533"/>
        <end position="612"/>
    </location>
</feature>
<dbReference type="PROSITE" id="PS00804">
    <property type="entry name" value="CALRETICULIN_2"/>
    <property type="match status" value="1"/>
</dbReference>
<dbReference type="KEGG" id="vcn:VOLCADRAFT_77379"/>
<dbReference type="SUPFAM" id="SSF63887">
    <property type="entry name" value="P-domain of calnexin/calreticulin"/>
    <property type="match status" value="1"/>
</dbReference>
<feature type="transmembrane region" description="Helical" evidence="9">
    <location>
        <begin position="492"/>
        <end position="510"/>
    </location>
</feature>
<keyword evidence="3 9" id="KW-0812">Transmembrane</keyword>
<dbReference type="GO" id="GO:0006457">
    <property type="term" value="P:protein folding"/>
    <property type="evidence" value="ECO:0007669"/>
    <property type="project" value="InterPro"/>
</dbReference>
<evidence type="ECO:0000256" key="7">
    <source>
        <dbReference type="ARBA" id="ARBA00023186"/>
    </source>
</evidence>
<dbReference type="STRING" id="3068.D8UED0"/>
<keyword evidence="6 9" id="KW-0472">Membrane</keyword>
<evidence type="ECO:0000313" key="11">
    <source>
        <dbReference type="EMBL" id="EFJ41946.1"/>
    </source>
</evidence>
<evidence type="ECO:0000256" key="10">
    <source>
        <dbReference type="SAM" id="MobiDB-lite"/>
    </source>
</evidence>
<evidence type="ECO:0000256" key="1">
    <source>
        <dbReference type="ARBA" id="ARBA00004389"/>
    </source>
</evidence>
<evidence type="ECO:0000256" key="6">
    <source>
        <dbReference type="ARBA" id="ARBA00023136"/>
    </source>
</evidence>
<feature type="chain" id="PRO_5003124432" description="Calnexin" evidence="9">
    <location>
        <begin position="25"/>
        <end position="612"/>
    </location>
</feature>
<keyword evidence="5 9" id="KW-1133">Transmembrane helix</keyword>
<evidence type="ECO:0000313" key="12">
    <source>
        <dbReference type="Proteomes" id="UP000001058"/>
    </source>
</evidence>
<organism evidence="12">
    <name type="scientific">Volvox carteri f. nagariensis</name>
    <dbReference type="NCBI Taxonomy" id="3068"/>
    <lineage>
        <taxon>Eukaryota</taxon>
        <taxon>Viridiplantae</taxon>
        <taxon>Chlorophyta</taxon>
        <taxon>core chlorophytes</taxon>
        <taxon>Chlorophyceae</taxon>
        <taxon>CS clade</taxon>
        <taxon>Chlamydomonadales</taxon>
        <taxon>Volvocaceae</taxon>
        <taxon>Volvox</taxon>
    </lineage>
</organism>
<protein>
    <recommendedName>
        <fullName evidence="13">Calnexin</fullName>
    </recommendedName>
</protein>
<dbReference type="EMBL" id="GL378388">
    <property type="protein sequence ID" value="EFJ41946.1"/>
    <property type="molecule type" value="Genomic_DNA"/>
</dbReference>
<evidence type="ECO:0000256" key="9">
    <source>
        <dbReference type="RuleBase" id="RU362126"/>
    </source>
</evidence>
<dbReference type="InterPro" id="IPR001580">
    <property type="entry name" value="Calret/calnex"/>
</dbReference>
<evidence type="ECO:0000256" key="3">
    <source>
        <dbReference type="ARBA" id="ARBA00022692"/>
    </source>
</evidence>
<dbReference type="GeneID" id="9622791"/>
<dbReference type="eggNOG" id="KOG0675">
    <property type="taxonomic scope" value="Eukaryota"/>
</dbReference>
<dbReference type="Gene3D" id="2.10.250.10">
    <property type="entry name" value="Calreticulin/calnexin, P domain"/>
    <property type="match status" value="1"/>
</dbReference>
<reference evidence="11 12" key="1">
    <citation type="journal article" date="2010" name="Science">
        <title>Genomic analysis of organismal complexity in the multicellular green alga Volvox carteri.</title>
        <authorList>
            <person name="Prochnik S.E."/>
            <person name="Umen J."/>
            <person name="Nedelcu A.M."/>
            <person name="Hallmann A."/>
            <person name="Miller S.M."/>
            <person name="Nishii I."/>
            <person name="Ferris P."/>
            <person name="Kuo A."/>
            <person name="Mitros T."/>
            <person name="Fritz-Laylin L.K."/>
            <person name="Hellsten U."/>
            <person name="Chapman J."/>
            <person name="Simakov O."/>
            <person name="Rensing S.A."/>
            <person name="Terry A."/>
            <person name="Pangilinan J."/>
            <person name="Kapitonov V."/>
            <person name="Jurka J."/>
            <person name="Salamov A."/>
            <person name="Shapiro H."/>
            <person name="Schmutz J."/>
            <person name="Grimwood J."/>
            <person name="Lindquist E."/>
            <person name="Lucas S."/>
            <person name="Grigoriev I.V."/>
            <person name="Schmitt R."/>
            <person name="Kirk D."/>
            <person name="Rokhsar D.S."/>
        </authorList>
    </citation>
    <scope>NUCLEOTIDE SEQUENCE [LARGE SCALE GENOMIC DNA]</scope>
    <source>
        <strain evidence="12">f. Nagariensis / Eve</strain>
    </source>
</reference>
<evidence type="ECO:0000256" key="8">
    <source>
        <dbReference type="PIRSR" id="PIRSR601580-3"/>
    </source>
</evidence>
<keyword evidence="8" id="KW-1015">Disulfide bond</keyword>
<keyword evidence="9" id="KW-0732">Signal</keyword>
<dbReference type="FunCoup" id="D8UED0">
    <property type="interactions" value="1498"/>
</dbReference>
<evidence type="ECO:0000256" key="5">
    <source>
        <dbReference type="ARBA" id="ARBA00022989"/>
    </source>
</evidence>
<dbReference type="FunFam" id="2.10.250.10:FF:000001">
    <property type="entry name" value="Calnexin homolog"/>
    <property type="match status" value="1"/>
</dbReference>
<feature type="compositionally biased region" description="Acidic residues" evidence="10">
    <location>
        <begin position="578"/>
        <end position="599"/>
    </location>
</feature>
<dbReference type="GO" id="GO:0036503">
    <property type="term" value="P:ERAD pathway"/>
    <property type="evidence" value="ECO:0007669"/>
    <property type="project" value="TreeGrafter"/>
</dbReference>
<evidence type="ECO:0000256" key="4">
    <source>
        <dbReference type="ARBA" id="ARBA00022824"/>
    </source>
</evidence>
<proteinExistence type="inferred from homology"/>
<dbReference type="InParanoid" id="D8UED0"/>
<feature type="disulfide bond" evidence="8">
    <location>
        <begin position="123"/>
        <end position="157"/>
    </location>
</feature>
<dbReference type="Pfam" id="PF00262">
    <property type="entry name" value="Calreticulin"/>
    <property type="match status" value="1"/>
</dbReference>